<accession>A0A0W0VTF2</accession>
<dbReference type="PATRIC" id="fig|454.4.peg.1546"/>
<dbReference type="InterPro" id="IPR036388">
    <property type="entry name" value="WH-like_DNA-bd_sf"/>
</dbReference>
<sequence>MSFVNNFNHMLMHSNALYDAFKDFFKNTPIEHWGYYCFNTSGHYFQVESDQHFFKDFLEKKLYLEIPISNSNSIEYQFYTSVVEADPNLNKNIYQLAKAHEYYSFVNIINYQTEYTEVITLASKKKSLNMVNYIINHQEWMLKIAQKIHEKLFSLFSESNCILLPSELTQDIQKIHHQTLMSVAQKNGINVSNITVSNDSFDFGSLPFDLQRYLFSSREKDMIYLLYYGFNTKETAEILELSRRTVERTFEEIRKKLKCKNKMQILYVLFNRFKKKT</sequence>
<feature type="domain" description="HTH luxR-type" evidence="1">
    <location>
        <begin position="212"/>
        <end position="269"/>
    </location>
</feature>
<dbReference type="AlphaFoldDB" id="A0A0W0VTF2"/>
<evidence type="ECO:0000313" key="2">
    <source>
        <dbReference type="EMBL" id="KTD23431.1"/>
    </source>
</evidence>
<evidence type="ECO:0000259" key="1">
    <source>
        <dbReference type="SMART" id="SM00421"/>
    </source>
</evidence>
<dbReference type="EMBL" id="LNYH01000074">
    <property type="protein sequence ID" value="KTD23431.1"/>
    <property type="molecule type" value="Genomic_DNA"/>
</dbReference>
<dbReference type="GO" id="GO:0003677">
    <property type="term" value="F:DNA binding"/>
    <property type="evidence" value="ECO:0007669"/>
    <property type="project" value="InterPro"/>
</dbReference>
<dbReference type="GO" id="GO:0006355">
    <property type="term" value="P:regulation of DNA-templated transcription"/>
    <property type="evidence" value="ECO:0007669"/>
    <property type="project" value="InterPro"/>
</dbReference>
<dbReference type="OrthoDB" id="5650388at2"/>
<reference evidence="2 3" key="1">
    <citation type="submission" date="2015-11" db="EMBL/GenBank/DDBJ databases">
        <title>Genomic analysis of 38 Legionella species identifies large and diverse effector repertoires.</title>
        <authorList>
            <person name="Burstein D."/>
            <person name="Amaro F."/>
            <person name="Zusman T."/>
            <person name="Lifshitz Z."/>
            <person name="Cohen O."/>
            <person name="Gilbert J.A."/>
            <person name="Pupko T."/>
            <person name="Shuman H.A."/>
            <person name="Segal G."/>
        </authorList>
    </citation>
    <scope>NUCLEOTIDE SEQUENCE [LARGE SCALE GENOMIC DNA]</scope>
    <source>
        <strain evidence="2 3">Bercovier 4</strain>
    </source>
</reference>
<dbReference type="SUPFAM" id="SSF46894">
    <property type="entry name" value="C-terminal effector domain of the bipartite response regulators"/>
    <property type="match status" value="1"/>
</dbReference>
<evidence type="ECO:0000313" key="3">
    <source>
        <dbReference type="Proteomes" id="UP000054761"/>
    </source>
</evidence>
<dbReference type="InterPro" id="IPR016032">
    <property type="entry name" value="Sig_transdc_resp-reg_C-effctor"/>
</dbReference>
<keyword evidence="3" id="KW-1185">Reference proteome</keyword>
<dbReference type="Pfam" id="PF00196">
    <property type="entry name" value="GerE"/>
    <property type="match status" value="1"/>
</dbReference>
<protein>
    <submittedName>
        <fullName evidence="2">LuxR family transcriptional regulator</fullName>
    </submittedName>
</protein>
<gene>
    <name evidence="2" type="ORF">Lisr_1429</name>
</gene>
<dbReference type="Proteomes" id="UP000054761">
    <property type="component" value="Unassembled WGS sequence"/>
</dbReference>
<dbReference type="Gene3D" id="1.10.10.10">
    <property type="entry name" value="Winged helix-like DNA-binding domain superfamily/Winged helix DNA-binding domain"/>
    <property type="match status" value="1"/>
</dbReference>
<dbReference type="InterPro" id="IPR000792">
    <property type="entry name" value="Tscrpt_reg_LuxR_C"/>
</dbReference>
<dbReference type="SMART" id="SM00421">
    <property type="entry name" value="HTH_LUXR"/>
    <property type="match status" value="1"/>
</dbReference>
<comment type="caution">
    <text evidence="2">The sequence shown here is derived from an EMBL/GenBank/DDBJ whole genome shotgun (WGS) entry which is preliminary data.</text>
</comment>
<dbReference type="STRING" id="454.Lisr_1429"/>
<organism evidence="2 3">
    <name type="scientific">Legionella israelensis</name>
    <dbReference type="NCBI Taxonomy" id="454"/>
    <lineage>
        <taxon>Bacteria</taxon>
        <taxon>Pseudomonadati</taxon>
        <taxon>Pseudomonadota</taxon>
        <taxon>Gammaproteobacteria</taxon>
        <taxon>Legionellales</taxon>
        <taxon>Legionellaceae</taxon>
        <taxon>Legionella</taxon>
    </lineage>
</organism>
<name>A0A0W0VTF2_9GAMM</name>
<proteinExistence type="predicted"/>